<evidence type="ECO:0000256" key="1">
    <source>
        <dbReference type="ARBA" id="ARBA00004141"/>
    </source>
</evidence>
<dbReference type="Pfam" id="PF00083">
    <property type="entry name" value="Sugar_tr"/>
    <property type="match status" value="1"/>
</dbReference>
<dbReference type="InterPro" id="IPR003663">
    <property type="entry name" value="Sugar/inositol_transpt"/>
</dbReference>
<feature type="transmembrane region" description="Helical" evidence="8">
    <location>
        <begin position="179"/>
        <end position="201"/>
    </location>
</feature>
<dbReference type="PANTHER" id="PTHR48022">
    <property type="entry name" value="PLASTIDIC GLUCOSE TRANSPORTER 4"/>
    <property type="match status" value="1"/>
</dbReference>
<evidence type="ECO:0000256" key="4">
    <source>
        <dbReference type="ARBA" id="ARBA00022692"/>
    </source>
</evidence>
<gene>
    <name evidence="10" type="ORF">BD289DRAFT_282662</name>
</gene>
<dbReference type="PROSITE" id="PS50850">
    <property type="entry name" value="MFS"/>
    <property type="match status" value="1"/>
</dbReference>
<feature type="transmembrane region" description="Helical" evidence="8">
    <location>
        <begin position="306"/>
        <end position="327"/>
    </location>
</feature>
<name>A0A2T3A5U0_9PEZI</name>
<dbReference type="Proteomes" id="UP000241462">
    <property type="component" value="Unassembled WGS sequence"/>
</dbReference>
<reference evidence="10 11" key="1">
    <citation type="journal article" date="2018" name="Mycol. Prog.">
        <title>Coniella lustricola, a new species from submerged detritus.</title>
        <authorList>
            <person name="Raudabaugh D.B."/>
            <person name="Iturriaga T."/>
            <person name="Carver A."/>
            <person name="Mondo S."/>
            <person name="Pangilinan J."/>
            <person name="Lipzen A."/>
            <person name="He G."/>
            <person name="Amirebrahimi M."/>
            <person name="Grigoriev I.V."/>
            <person name="Miller A.N."/>
        </authorList>
    </citation>
    <scope>NUCLEOTIDE SEQUENCE [LARGE SCALE GENOMIC DNA]</scope>
    <source>
        <strain evidence="10 11">B22-T-1</strain>
    </source>
</reference>
<comment type="similarity">
    <text evidence="2 7">Belongs to the major facilitator superfamily. Sugar transporter (TC 2.A.1.1) family.</text>
</comment>
<feature type="transmembrane region" description="Helical" evidence="8">
    <location>
        <begin position="436"/>
        <end position="455"/>
    </location>
</feature>
<accession>A0A2T3A5U0</accession>
<dbReference type="PANTHER" id="PTHR48022:SF2">
    <property type="entry name" value="PLASTIDIC GLUCOSE TRANSPORTER 4"/>
    <property type="match status" value="1"/>
</dbReference>
<dbReference type="Gene3D" id="1.20.1250.20">
    <property type="entry name" value="MFS general substrate transporter like domains"/>
    <property type="match status" value="1"/>
</dbReference>
<dbReference type="InterPro" id="IPR050360">
    <property type="entry name" value="MFS_Sugar_Transporters"/>
</dbReference>
<keyword evidence="3 7" id="KW-0813">Transport</keyword>
<evidence type="ECO:0000259" key="9">
    <source>
        <dbReference type="PROSITE" id="PS50850"/>
    </source>
</evidence>
<dbReference type="InParanoid" id="A0A2T3A5U0"/>
<evidence type="ECO:0000256" key="5">
    <source>
        <dbReference type="ARBA" id="ARBA00022989"/>
    </source>
</evidence>
<dbReference type="SUPFAM" id="SSF103473">
    <property type="entry name" value="MFS general substrate transporter"/>
    <property type="match status" value="1"/>
</dbReference>
<dbReference type="GO" id="GO:0005351">
    <property type="term" value="F:carbohydrate:proton symporter activity"/>
    <property type="evidence" value="ECO:0007669"/>
    <property type="project" value="TreeGrafter"/>
</dbReference>
<evidence type="ECO:0000313" key="10">
    <source>
        <dbReference type="EMBL" id="PSR83417.1"/>
    </source>
</evidence>
<evidence type="ECO:0000256" key="7">
    <source>
        <dbReference type="RuleBase" id="RU003346"/>
    </source>
</evidence>
<evidence type="ECO:0000313" key="11">
    <source>
        <dbReference type="Proteomes" id="UP000241462"/>
    </source>
</evidence>
<feature type="domain" description="Major facilitator superfamily (MFS) profile" evidence="9">
    <location>
        <begin position="20"/>
        <end position="459"/>
    </location>
</feature>
<dbReference type="InterPro" id="IPR005829">
    <property type="entry name" value="Sugar_transporter_CS"/>
</dbReference>
<feature type="transmembrane region" description="Helical" evidence="8">
    <location>
        <begin position="144"/>
        <end position="167"/>
    </location>
</feature>
<sequence length="527" mass="57573">MILSDFLSKWRDATPYLLFCTFFFAWGDVLFGIDTGSFGSLEALPSFLNQFGRDGALSTWQKSVMNSIVWPGKIAGVLAFEPLLHRVGYKKSIYVCCVIQIVALIIEITAKEWVQYEVGRIIAYFAVGIIENVVPSYQAEVSPASLRGFITGSMVSVVTLGNLWGSGMGRAMADVETSAGWLIPTGVQFIPAVILALSIPFTVESPRWLVLKGHKKQALKNLNRIRPKRLRESGVTNAEVDAIEFAIESHNALDQGTWGELFKGTYLRRTVVVSLLFWFQQTAGGQFVNSYGPTFFKQMGLGNLSFTYSFLATLAGFVAAAIGMLFVDRIGRRPLMISGMFFAALFNFIIAGLGTKENLSETETNVVVASLILLNASCKYSASLCAYLITSEIGGIRMRKKIIAFATAIDVLSAFVITFCIPYLLSTPGANLGAGVGWILGGDSLLGLIFAIFFVPELTGRSLEEVDELFDAGLWAWQFKDYKTTGIGHRIAMLEEHDATAAVLGSKNGLEQDDHVHVDEVPEASSS</sequence>
<dbReference type="InterPro" id="IPR005828">
    <property type="entry name" value="MFS_sugar_transport-like"/>
</dbReference>
<keyword evidence="6 8" id="KW-0472">Membrane</keyword>
<feature type="transmembrane region" description="Helical" evidence="8">
    <location>
        <begin position="366"/>
        <end position="390"/>
    </location>
</feature>
<dbReference type="NCBIfam" id="TIGR00879">
    <property type="entry name" value="SP"/>
    <property type="match status" value="1"/>
</dbReference>
<evidence type="ECO:0000256" key="2">
    <source>
        <dbReference type="ARBA" id="ARBA00010992"/>
    </source>
</evidence>
<dbReference type="PROSITE" id="PS00216">
    <property type="entry name" value="SUGAR_TRANSPORT_1"/>
    <property type="match status" value="1"/>
</dbReference>
<dbReference type="EMBL" id="KZ678460">
    <property type="protein sequence ID" value="PSR83417.1"/>
    <property type="molecule type" value="Genomic_DNA"/>
</dbReference>
<feature type="transmembrane region" description="Helical" evidence="8">
    <location>
        <begin position="334"/>
        <end position="354"/>
    </location>
</feature>
<dbReference type="OrthoDB" id="6612291at2759"/>
<feature type="transmembrane region" description="Helical" evidence="8">
    <location>
        <begin position="16"/>
        <end position="33"/>
    </location>
</feature>
<evidence type="ECO:0000256" key="8">
    <source>
        <dbReference type="SAM" id="Phobius"/>
    </source>
</evidence>
<dbReference type="AlphaFoldDB" id="A0A2T3A5U0"/>
<comment type="subcellular location">
    <subcellularLocation>
        <location evidence="1">Membrane</location>
        <topology evidence="1">Multi-pass membrane protein</topology>
    </subcellularLocation>
</comment>
<organism evidence="10 11">
    <name type="scientific">Coniella lustricola</name>
    <dbReference type="NCBI Taxonomy" id="2025994"/>
    <lineage>
        <taxon>Eukaryota</taxon>
        <taxon>Fungi</taxon>
        <taxon>Dikarya</taxon>
        <taxon>Ascomycota</taxon>
        <taxon>Pezizomycotina</taxon>
        <taxon>Sordariomycetes</taxon>
        <taxon>Sordariomycetidae</taxon>
        <taxon>Diaporthales</taxon>
        <taxon>Schizoparmaceae</taxon>
        <taxon>Coniella</taxon>
    </lineage>
</organism>
<feature type="transmembrane region" description="Helical" evidence="8">
    <location>
        <begin position="402"/>
        <end position="424"/>
    </location>
</feature>
<evidence type="ECO:0000256" key="3">
    <source>
        <dbReference type="ARBA" id="ARBA00022448"/>
    </source>
</evidence>
<proteinExistence type="inferred from homology"/>
<keyword evidence="11" id="KW-1185">Reference proteome</keyword>
<keyword evidence="5 8" id="KW-1133">Transmembrane helix</keyword>
<keyword evidence="4 8" id="KW-0812">Transmembrane</keyword>
<dbReference type="GO" id="GO:0016020">
    <property type="term" value="C:membrane"/>
    <property type="evidence" value="ECO:0007669"/>
    <property type="project" value="UniProtKB-SubCell"/>
</dbReference>
<protein>
    <submittedName>
        <fullName evidence="10">General substrate transporter</fullName>
    </submittedName>
</protein>
<evidence type="ECO:0000256" key="6">
    <source>
        <dbReference type="ARBA" id="ARBA00023136"/>
    </source>
</evidence>
<dbReference type="InterPro" id="IPR020846">
    <property type="entry name" value="MFS_dom"/>
</dbReference>
<dbReference type="InterPro" id="IPR036259">
    <property type="entry name" value="MFS_trans_sf"/>
</dbReference>